<feature type="domain" description="F-box/LRR-repeat protein 15/At3g58940/PEG3-like LRR" evidence="1">
    <location>
        <begin position="63"/>
        <end position="272"/>
    </location>
</feature>
<sequence>MSELKLDQTLCDTTKGKKSPAIQFGNIFKHLMAHLAGPIMKFIIDITGLESWHVIHEMTYFLSRNDIQHLLLKLPLGCLCELPYSVYSCLELKHLSVENCPIFPSLAFKGFDKLISLELRGIGTISIFLECLISHCPFLEQLLRHNLLTDERVIEINAPMLKSFEFTGNLSSICLKNIPLLEKLSLTSTNSFVGVRRCEVAKYLDSFSSLQHLHLNNNTLKEFLVARAGVVPTRLPFNLDYVRRLYVSGINLGEFDAVSYFLCLIRSFPSLQFVQIEVSQM</sequence>
<dbReference type="PANTHER" id="PTHR31639">
    <property type="entry name" value="F-BOX PROTEIN-LIKE"/>
    <property type="match status" value="1"/>
</dbReference>
<keyword evidence="3" id="KW-1185">Reference proteome</keyword>
<dbReference type="InterPro" id="IPR032675">
    <property type="entry name" value="LRR_dom_sf"/>
</dbReference>
<dbReference type="AlphaFoldDB" id="A0AAF0QTG1"/>
<dbReference type="Pfam" id="PF24758">
    <property type="entry name" value="LRR_At5g56370"/>
    <property type="match status" value="1"/>
</dbReference>
<gene>
    <name evidence="2" type="ORF">MTR67_022471</name>
</gene>
<dbReference type="Proteomes" id="UP001234989">
    <property type="component" value="Chromosome 5"/>
</dbReference>
<evidence type="ECO:0000259" key="1">
    <source>
        <dbReference type="Pfam" id="PF24758"/>
    </source>
</evidence>
<evidence type="ECO:0000313" key="3">
    <source>
        <dbReference type="Proteomes" id="UP001234989"/>
    </source>
</evidence>
<dbReference type="SUPFAM" id="SSF52047">
    <property type="entry name" value="RNI-like"/>
    <property type="match status" value="1"/>
</dbReference>
<reference evidence="2" key="1">
    <citation type="submission" date="2023-08" db="EMBL/GenBank/DDBJ databases">
        <title>A de novo genome assembly of Solanum verrucosum Schlechtendal, a Mexican diploid species geographically isolated from the other diploid A-genome species in potato relatives.</title>
        <authorList>
            <person name="Hosaka K."/>
        </authorList>
    </citation>
    <scope>NUCLEOTIDE SEQUENCE</scope>
    <source>
        <tissue evidence="2">Young leaves</tissue>
    </source>
</reference>
<dbReference type="PANTHER" id="PTHR31639:SF310">
    <property type="entry name" value="F-BOX DOMAIN-CONTAINING PROTEIN"/>
    <property type="match status" value="1"/>
</dbReference>
<dbReference type="EMBL" id="CP133616">
    <property type="protein sequence ID" value="WMV29086.1"/>
    <property type="molecule type" value="Genomic_DNA"/>
</dbReference>
<dbReference type="InterPro" id="IPR055411">
    <property type="entry name" value="LRR_FXL15/At3g58940/PEG3-like"/>
</dbReference>
<evidence type="ECO:0000313" key="2">
    <source>
        <dbReference type="EMBL" id="WMV29086.1"/>
    </source>
</evidence>
<protein>
    <recommendedName>
        <fullName evidence="1">F-box/LRR-repeat protein 15/At3g58940/PEG3-like LRR domain-containing protein</fullName>
    </recommendedName>
</protein>
<dbReference type="Gene3D" id="3.80.10.10">
    <property type="entry name" value="Ribonuclease Inhibitor"/>
    <property type="match status" value="1"/>
</dbReference>
<organism evidence="2 3">
    <name type="scientific">Solanum verrucosum</name>
    <dbReference type="NCBI Taxonomy" id="315347"/>
    <lineage>
        <taxon>Eukaryota</taxon>
        <taxon>Viridiplantae</taxon>
        <taxon>Streptophyta</taxon>
        <taxon>Embryophyta</taxon>
        <taxon>Tracheophyta</taxon>
        <taxon>Spermatophyta</taxon>
        <taxon>Magnoliopsida</taxon>
        <taxon>eudicotyledons</taxon>
        <taxon>Gunneridae</taxon>
        <taxon>Pentapetalae</taxon>
        <taxon>asterids</taxon>
        <taxon>lamiids</taxon>
        <taxon>Solanales</taxon>
        <taxon>Solanaceae</taxon>
        <taxon>Solanoideae</taxon>
        <taxon>Solaneae</taxon>
        <taxon>Solanum</taxon>
    </lineage>
</organism>
<accession>A0AAF0QTG1</accession>
<proteinExistence type="predicted"/>
<name>A0AAF0QTG1_SOLVR</name>